<dbReference type="Proteomes" id="UP001139035">
    <property type="component" value="Unassembled WGS sequence"/>
</dbReference>
<dbReference type="AlphaFoldDB" id="A0A9X1NX78"/>
<protein>
    <submittedName>
        <fullName evidence="1">Uncharacterized protein</fullName>
    </submittedName>
</protein>
<evidence type="ECO:0000313" key="2">
    <source>
        <dbReference type="Proteomes" id="UP001139035"/>
    </source>
</evidence>
<name>A0A9X1NX78_9HYPH</name>
<reference evidence="1" key="1">
    <citation type="submission" date="2022-01" db="EMBL/GenBank/DDBJ databases">
        <title>Jiella avicenniae sp. nov., a novel endophytic bacterium isolated from bark of Avicennia marina.</title>
        <authorList>
            <person name="Tuo L."/>
        </authorList>
    </citation>
    <scope>NUCLEOTIDE SEQUENCE</scope>
    <source>
        <strain evidence="1">CBK1P-4</strain>
    </source>
</reference>
<proteinExistence type="predicted"/>
<sequence>MSNAPLYSDDRQVIAAPPANTTVLDYDFEIRSEAAMRVLRERGGATETLTLNVDYVFPTGPGDESGGSLQLVMPSLDGDVYTMQGHSPVERRSDFLPGLAFATAKINADLDYLTMIAQEQRRDVAAVEAGLPVLTEALRTESQQRSAADAAETAARLAADAAIVADYRARLVDYVNQGNVPIYATIDIIRGADGAGLTIPEGQPIYVYGQAAVEDGLGGFFVPADTGSSRFFDDASGQRFWWLSRPGLPSAAGSDDLLEFERNATRYARRVEDLFAERNVLTVATPDDIAAVDTAFPAPVINVLGHPTSPPASIAWERVDTEPTFPLKRTDAKGRHYRPKRGLYKLEEFGPLKPGGNMNAAWNDFVAIAKEDYFGVCQLPIYPVYSEERLTRIFDAPPSTASYKPYTTFGIFGVSNGLRQSQIVFPEGVTDAGIYIEPQANNQVGGGAGFTILSEQPAHADDDPATDALASNTSGIGLEVVANVTPGGAGWGSPRQPSWVWDMINVGGSLPFGGKIRGRWKAGFRFENLWIPRISNAWANTNLFYDKQYKQKFFEAGNGFTFLNCYGPQWFNIDYAGPWDTGILALFNAASWDGEGVFGKRFGGAGGPRRGVYIDHTSPVHATGYIKGFGGYLSDFDINAFETAMYVGNLAGLFISEGTLLLGIPPSVNPGQLTYDAETFLQLHNTRNVTVRGVKIPMGGHYTSPTKKSTAVKFTGDAMYNTIDDLTVRANGYGIVDETTGGDGQNYVDRYTPNGTPSIGTGNLQPGYEIVDNGRLTGPAVKKTAVPTLNQATPATGVTYAVQTANYVYDPRRKRCKLWGRLTVGDVGTGGAGATSLVIPGMPLPASPGDQIVRVEQATGFGAAAPSNGVMLNSAIALYIRAASGNSGGALPWANVQAGSSFLFEAEYRTA</sequence>
<dbReference type="EMBL" id="JAJUWU010000001">
    <property type="protein sequence ID" value="MCE7026435.1"/>
    <property type="molecule type" value="Genomic_DNA"/>
</dbReference>
<evidence type="ECO:0000313" key="1">
    <source>
        <dbReference type="EMBL" id="MCE7026435.1"/>
    </source>
</evidence>
<organism evidence="1 2">
    <name type="scientific">Jiella avicenniae</name>
    <dbReference type="NCBI Taxonomy" id="2907202"/>
    <lineage>
        <taxon>Bacteria</taxon>
        <taxon>Pseudomonadati</taxon>
        <taxon>Pseudomonadota</taxon>
        <taxon>Alphaproteobacteria</taxon>
        <taxon>Hyphomicrobiales</taxon>
        <taxon>Aurantimonadaceae</taxon>
        <taxon>Jiella</taxon>
    </lineage>
</organism>
<keyword evidence="2" id="KW-1185">Reference proteome</keyword>
<accession>A0A9X1NX78</accession>
<dbReference type="RefSeq" id="WP_233717139.1">
    <property type="nucleotide sequence ID" value="NZ_JAJUWU010000001.1"/>
</dbReference>
<gene>
    <name evidence="1" type="ORF">LZD57_00395</name>
</gene>
<comment type="caution">
    <text evidence="1">The sequence shown here is derived from an EMBL/GenBank/DDBJ whole genome shotgun (WGS) entry which is preliminary data.</text>
</comment>